<keyword evidence="2" id="KW-1185">Reference proteome</keyword>
<sequence>MILQLCWICLNFDFHPTKSHGHPNFLENSCPNVYLSAYCRAKACDRLYRSSTKQTQINPKLLKRSSHASRSVPYEIISKLHLDELRPLAFLALSFPA</sequence>
<dbReference type="Proteomes" id="UP001630127">
    <property type="component" value="Unassembled WGS sequence"/>
</dbReference>
<protein>
    <submittedName>
        <fullName evidence="1">Uncharacterized protein</fullName>
    </submittedName>
</protein>
<gene>
    <name evidence="1" type="ORF">ACH5RR_040766</name>
</gene>
<reference evidence="1 2" key="1">
    <citation type="submission" date="2024-11" db="EMBL/GenBank/DDBJ databases">
        <title>A near-complete genome assembly of Cinchona calisaya.</title>
        <authorList>
            <person name="Lian D.C."/>
            <person name="Zhao X.W."/>
            <person name="Wei L."/>
        </authorList>
    </citation>
    <scope>NUCLEOTIDE SEQUENCE [LARGE SCALE GENOMIC DNA]</scope>
    <source>
        <tissue evidence="1">Nenye</tissue>
    </source>
</reference>
<comment type="caution">
    <text evidence="1">The sequence shown here is derived from an EMBL/GenBank/DDBJ whole genome shotgun (WGS) entry which is preliminary data.</text>
</comment>
<dbReference type="AlphaFoldDB" id="A0ABD2XXQ6"/>
<name>A0ABD2XXQ6_9GENT</name>
<organism evidence="1 2">
    <name type="scientific">Cinchona calisaya</name>
    <dbReference type="NCBI Taxonomy" id="153742"/>
    <lineage>
        <taxon>Eukaryota</taxon>
        <taxon>Viridiplantae</taxon>
        <taxon>Streptophyta</taxon>
        <taxon>Embryophyta</taxon>
        <taxon>Tracheophyta</taxon>
        <taxon>Spermatophyta</taxon>
        <taxon>Magnoliopsida</taxon>
        <taxon>eudicotyledons</taxon>
        <taxon>Gunneridae</taxon>
        <taxon>Pentapetalae</taxon>
        <taxon>asterids</taxon>
        <taxon>lamiids</taxon>
        <taxon>Gentianales</taxon>
        <taxon>Rubiaceae</taxon>
        <taxon>Cinchonoideae</taxon>
        <taxon>Cinchoneae</taxon>
        <taxon>Cinchona</taxon>
    </lineage>
</organism>
<evidence type="ECO:0000313" key="1">
    <source>
        <dbReference type="EMBL" id="KAL3498034.1"/>
    </source>
</evidence>
<dbReference type="EMBL" id="JBJUIK010000017">
    <property type="protein sequence ID" value="KAL3498034.1"/>
    <property type="molecule type" value="Genomic_DNA"/>
</dbReference>
<evidence type="ECO:0000313" key="2">
    <source>
        <dbReference type="Proteomes" id="UP001630127"/>
    </source>
</evidence>
<accession>A0ABD2XXQ6</accession>
<proteinExistence type="predicted"/>